<keyword evidence="3" id="KW-0813">Transport</keyword>
<sequence>MATSATHEKVHHAGVPVYPNDIEQKKCKEPKESDFDYFQRASLGANDGLVSIASHGKLEIGEFVAVYTQLDVETAQIKRENNNITNEKETAKAKEKLPSPFQESVASAFSFLVGGLVPLMAAAFITNYMVMVIAVVAVSSLQLVV</sequence>
<evidence type="ECO:0000256" key="8">
    <source>
        <dbReference type="ARBA" id="ARBA00044464"/>
    </source>
</evidence>
<evidence type="ECO:0000256" key="10">
    <source>
        <dbReference type="SAM" id="Phobius"/>
    </source>
</evidence>
<dbReference type="GO" id="GO:0006826">
    <property type="term" value="P:iron ion transport"/>
    <property type="evidence" value="ECO:0007669"/>
    <property type="project" value="UniProtKB-KW"/>
</dbReference>
<comment type="catalytic activity">
    <reaction evidence="8">
        <text>Fe(2+)(in) = Fe(2+)(out)</text>
        <dbReference type="Rhea" id="RHEA:28486"/>
        <dbReference type="ChEBI" id="CHEBI:29033"/>
    </reaction>
    <physiologicalReaction direction="left-to-right" evidence="8">
        <dbReference type="Rhea" id="RHEA:28487"/>
    </physiologicalReaction>
</comment>
<proteinExistence type="inferred from homology"/>
<comment type="subcellular location">
    <subcellularLocation>
        <location evidence="1">Vacuole membrane</location>
        <topology evidence="1">Multi-pass membrane protein</topology>
    </subcellularLocation>
</comment>
<evidence type="ECO:0000256" key="9">
    <source>
        <dbReference type="SAM" id="Coils"/>
    </source>
</evidence>
<feature type="transmembrane region" description="Helical" evidence="10">
    <location>
        <begin position="128"/>
        <end position="144"/>
    </location>
</feature>
<dbReference type="AlphaFoldDB" id="A0A6J5TUI2"/>
<dbReference type="EMBL" id="CAEKDK010000001">
    <property type="protein sequence ID" value="CAB4267730.1"/>
    <property type="molecule type" value="Genomic_DNA"/>
</dbReference>
<feature type="coiled-coil region" evidence="9">
    <location>
        <begin position="70"/>
        <end position="97"/>
    </location>
</feature>
<evidence type="ECO:0000256" key="7">
    <source>
        <dbReference type="ARBA" id="ARBA00023136"/>
    </source>
</evidence>
<evidence type="ECO:0000256" key="1">
    <source>
        <dbReference type="ARBA" id="ARBA00004128"/>
    </source>
</evidence>
<dbReference type="GO" id="GO:0005774">
    <property type="term" value="C:vacuolar membrane"/>
    <property type="evidence" value="ECO:0007669"/>
    <property type="project" value="UniProtKB-SubCell"/>
</dbReference>
<comment type="similarity">
    <text evidence="2">Belongs to the CCC1 family.</text>
</comment>
<keyword evidence="9" id="KW-0175">Coiled coil</keyword>
<dbReference type="InterPro" id="IPR008217">
    <property type="entry name" value="Ccc1_fam"/>
</dbReference>
<organism evidence="11 12">
    <name type="scientific">Prunus armeniaca</name>
    <name type="common">Apricot</name>
    <name type="synonym">Armeniaca vulgaris</name>
    <dbReference type="NCBI Taxonomy" id="36596"/>
    <lineage>
        <taxon>Eukaryota</taxon>
        <taxon>Viridiplantae</taxon>
        <taxon>Streptophyta</taxon>
        <taxon>Embryophyta</taxon>
        <taxon>Tracheophyta</taxon>
        <taxon>Spermatophyta</taxon>
        <taxon>Magnoliopsida</taxon>
        <taxon>eudicotyledons</taxon>
        <taxon>Gunneridae</taxon>
        <taxon>Pentapetalae</taxon>
        <taxon>rosids</taxon>
        <taxon>fabids</taxon>
        <taxon>Rosales</taxon>
        <taxon>Rosaceae</taxon>
        <taxon>Amygdaloideae</taxon>
        <taxon>Amygdaleae</taxon>
        <taxon>Prunus</taxon>
    </lineage>
</organism>
<protein>
    <submittedName>
        <fullName evidence="11">Uncharacterized protein</fullName>
    </submittedName>
</protein>
<dbReference type="GO" id="GO:0030026">
    <property type="term" value="P:intracellular manganese ion homeostasis"/>
    <property type="evidence" value="ECO:0007669"/>
    <property type="project" value="InterPro"/>
</dbReference>
<dbReference type="GO" id="GO:0005384">
    <property type="term" value="F:manganese ion transmembrane transporter activity"/>
    <property type="evidence" value="ECO:0007669"/>
    <property type="project" value="InterPro"/>
</dbReference>
<evidence type="ECO:0000256" key="5">
    <source>
        <dbReference type="ARBA" id="ARBA00022692"/>
    </source>
</evidence>
<evidence type="ECO:0000313" key="12">
    <source>
        <dbReference type="Proteomes" id="UP000507222"/>
    </source>
</evidence>
<reference evidence="11 12" key="1">
    <citation type="submission" date="2020-05" db="EMBL/GenBank/DDBJ databases">
        <authorList>
            <person name="Campoy J."/>
            <person name="Schneeberger K."/>
            <person name="Spophaly S."/>
        </authorList>
    </citation>
    <scope>NUCLEOTIDE SEQUENCE [LARGE SCALE GENOMIC DNA]</scope>
    <source>
        <strain evidence="11">PruArmRojPasFocal</strain>
    </source>
</reference>
<evidence type="ECO:0000256" key="6">
    <source>
        <dbReference type="ARBA" id="ARBA00022989"/>
    </source>
</evidence>
<evidence type="ECO:0000256" key="4">
    <source>
        <dbReference type="ARBA" id="ARBA00022554"/>
    </source>
</evidence>
<evidence type="ECO:0000256" key="2">
    <source>
        <dbReference type="ARBA" id="ARBA00007049"/>
    </source>
</evidence>
<keyword evidence="3" id="KW-0410">Iron transport</keyword>
<keyword evidence="7 10" id="KW-0472">Membrane</keyword>
<keyword evidence="3" id="KW-0408">Iron</keyword>
<keyword evidence="3" id="KW-0406">Ion transport</keyword>
<keyword evidence="4" id="KW-0926">Vacuole</keyword>
<accession>A0A6J5TUI2</accession>
<dbReference type="PANTHER" id="PTHR31851">
    <property type="entry name" value="FE(2+)/MN(2+) TRANSPORTER PCL1"/>
    <property type="match status" value="1"/>
</dbReference>
<evidence type="ECO:0000313" key="11">
    <source>
        <dbReference type="EMBL" id="CAB4267730.1"/>
    </source>
</evidence>
<keyword evidence="6 10" id="KW-1133">Transmembrane helix</keyword>
<gene>
    <name evidence="11" type="ORF">CURHAP_LOCUS10578</name>
</gene>
<dbReference type="Proteomes" id="UP000507222">
    <property type="component" value="Unassembled WGS sequence"/>
</dbReference>
<keyword evidence="5 10" id="KW-0812">Transmembrane</keyword>
<name>A0A6J5TUI2_PRUAR</name>
<evidence type="ECO:0000256" key="3">
    <source>
        <dbReference type="ARBA" id="ARBA00022496"/>
    </source>
</evidence>